<evidence type="ECO:0000256" key="5">
    <source>
        <dbReference type="ARBA" id="ARBA00022989"/>
    </source>
</evidence>
<feature type="transmembrane region" description="Helical" evidence="7">
    <location>
        <begin position="153"/>
        <end position="174"/>
    </location>
</feature>
<protein>
    <submittedName>
        <fullName evidence="8">NrfD/PsrC family molybdoenzyme membrane anchor subunit</fullName>
    </submittedName>
</protein>
<keyword evidence="3" id="KW-1003">Cell membrane</keyword>
<feature type="transmembrane region" description="Helical" evidence="7">
    <location>
        <begin position="295"/>
        <end position="317"/>
    </location>
</feature>
<dbReference type="InterPro" id="IPR005614">
    <property type="entry name" value="NrfD-like"/>
</dbReference>
<evidence type="ECO:0000256" key="3">
    <source>
        <dbReference type="ARBA" id="ARBA00022475"/>
    </source>
</evidence>
<comment type="similarity">
    <text evidence="2">Belongs to the NrfD family.</text>
</comment>
<evidence type="ECO:0000256" key="1">
    <source>
        <dbReference type="ARBA" id="ARBA00004651"/>
    </source>
</evidence>
<keyword evidence="4 7" id="KW-0812">Transmembrane</keyword>
<evidence type="ECO:0000313" key="9">
    <source>
        <dbReference type="Proteomes" id="UP001254608"/>
    </source>
</evidence>
<evidence type="ECO:0000256" key="2">
    <source>
        <dbReference type="ARBA" id="ARBA00008929"/>
    </source>
</evidence>
<dbReference type="PANTHER" id="PTHR43044:SF2">
    <property type="entry name" value="POLYSULPHIDE REDUCTASE NRFD"/>
    <property type="match status" value="1"/>
</dbReference>
<name>A0ABU2WMI6_9GAMM</name>
<keyword evidence="9" id="KW-1185">Reference proteome</keyword>
<feature type="transmembrane region" description="Helical" evidence="7">
    <location>
        <begin position="215"/>
        <end position="235"/>
    </location>
</feature>
<dbReference type="Pfam" id="PF03916">
    <property type="entry name" value="NrfD"/>
    <property type="match status" value="1"/>
</dbReference>
<feature type="transmembrane region" description="Helical" evidence="7">
    <location>
        <begin position="407"/>
        <end position="428"/>
    </location>
</feature>
<sequence length="452" mass="51350">MNGEGWLAPGTTPGDVDARIARPALAPRFGAGWRIGLSVSLLGVLVLLFTVSVLVTVGVGIWGINRPAYWGFALANYVWWIGIGMGGTFISTALYLLRQPWRNSLSRYAETMTVFAVCVSGIFPILHLGRPWFFYWLFPYPNTMDVWPQWRSSLFWDFCAILAYLLVSVLFWYVSMLPDLAALRDRAAGRVRRVVYGFVALGWQGEARDWQRLEALTRIIAALGVPLVFSVHSMVALDFSEGLLAGWHTTIFPPFFVAGALFSGFAMALVIGVPLRKRFRLEALITERHLDRLALLLLCGGLVVAYCYAAETFMAYYSMDEYELAVTRFRFTGLYAPVYWAAIICNVLAIQPLWWARVRRSPRWLFWTGLSVVFGMWCERIMLVLSSEYRPFLPAAWGRFIPTVWDWAMLAGSIGLFMTMLLLFVRWFPVVSMHETRLLAHKSAQEPMEPQA</sequence>
<feature type="transmembrane region" description="Helical" evidence="7">
    <location>
        <begin position="255"/>
        <end position="275"/>
    </location>
</feature>
<evidence type="ECO:0000256" key="6">
    <source>
        <dbReference type="ARBA" id="ARBA00023136"/>
    </source>
</evidence>
<feature type="transmembrane region" description="Helical" evidence="7">
    <location>
        <begin position="77"/>
        <end position="97"/>
    </location>
</feature>
<keyword evidence="6 7" id="KW-0472">Membrane</keyword>
<dbReference type="EMBL" id="JAVRIC010000034">
    <property type="protein sequence ID" value="MDT0499067.1"/>
    <property type="molecule type" value="Genomic_DNA"/>
</dbReference>
<feature type="transmembrane region" description="Helical" evidence="7">
    <location>
        <begin position="337"/>
        <end position="355"/>
    </location>
</feature>
<feature type="transmembrane region" description="Helical" evidence="7">
    <location>
        <begin position="364"/>
        <end position="387"/>
    </location>
</feature>
<dbReference type="RefSeq" id="WP_311366478.1">
    <property type="nucleotide sequence ID" value="NZ_JAVRIC010000034.1"/>
</dbReference>
<gene>
    <name evidence="8" type="primary">nrfD</name>
    <name evidence="8" type="ORF">RM530_17120</name>
</gene>
<keyword evidence="5 7" id="KW-1133">Transmembrane helix</keyword>
<dbReference type="Proteomes" id="UP001254608">
    <property type="component" value="Unassembled WGS sequence"/>
</dbReference>
<organism evidence="8 9">
    <name type="scientific">Banduia mediterranea</name>
    <dbReference type="NCBI Taxonomy" id="3075609"/>
    <lineage>
        <taxon>Bacteria</taxon>
        <taxon>Pseudomonadati</taxon>
        <taxon>Pseudomonadota</taxon>
        <taxon>Gammaproteobacteria</taxon>
        <taxon>Nevskiales</taxon>
        <taxon>Algiphilaceae</taxon>
        <taxon>Banduia</taxon>
    </lineage>
</organism>
<dbReference type="PANTHER" id="PTHR43044">
    <property type="match status" value="1"/>
</dbReference>
<comment type="subcellular location">
    <subcellularLocation>
        <location evidence="1">Cell membrane</location>
        <topology evidence="1">Multi-pass membrane protein</topology>
    </subcellularLocation>
</comment>
<reference evidence="8 9" key="1">
    <citation type="submission" date="2023-09" db="EMBL/GenBank/DDBJ databases">
        <authorList>
            <person name="Rey-Velasco X."/>
        </authorList>
    </citation>
    <scope>NUCLEOTIDE SEQUENCE [LARGE SCALE GENOMIC DNA]</scope>
    <source>
        <strain evidence="8 9">W345</strain>
    </source>
</reference>
<comment type="caution">
    <text evidence="8">The sequence shown here is derived from an EMBL/GenBank/DDBJ whole genome shotgun (WGS) entry which is preliminary data.</text>
</comment>
<evidence type="ECO:0000313" key="8">
    <source>
        <dbReference type="EMBL" id="MDT0499067.1"/>
    </source>
</evidence>
<feature type="transmembrane region" description="Helical" evidence="7">
    <location>
        <begin position="41"/>
        <end position="65"/>
    </location>
</feature>
<proteinExistence type="inferred from homology"/>
<feature type="transmembrane region" description="Helical" evidence="7">
    <location>
        <begin position="109"/>
        <end position="133"/>
    </location>
</feature>
<accession>A0ABU2WMI6</accession>
<evidence type="ECO:0000256" key="4">
    <source>
        <dbReference type="ARBA" id="ARBA00022692"/>
    </source>
</evidence>
<evidence type="ECO:0000256" key="7">
    <source>
        <dbReference type="SAM" id="Phobius"/>
    </source>
</evidence>